<feature type="domain" description="FMN hydroxy acid dehydrogenase" evidence="5">
    <location>
        <begin position="1"/>
        <end position="77"/>
    </location>
</feature>
<evidence type="ECO:0000313" key="6">
    <source>
        <dbReference type="EMBL" id="GAH71611.1"/>
    </source>
</evidence>
<evidence type="ECO:0000256" key="2">
    <source>
        <dbReference type="ARBA" id="ARBA00022630"/>
    </source>
</evidence>
<dbReference type="InterPro" id="IPR013785">
    <property type="entry name" value="Aldolase_TIM"/>
</dbReference>
<feature type="non-terminal residue" evidence="6">
    <location>
        <position position="1"/>
    </location>
</feature>
<dbReference type="Gene3D" id="3.20.20.70">
    <property type="entry name" value="Aldolase class I"/>
    <property type="match status" value="1"/>
</dbReference>
<evidence type="ECO:0000256" key="3">
    <source>
        <dbReference type="ARBA" id="ARBA00022643"/>
    </source>
</evidence>
<keyword evidence="4" id="KW-0560">Oxidoreductase</keyword>
<comment type="cofactor">
    <cofactor evidence="1">
        <name>FMN</name>
        <dbReference type="ChEBI" id="CHEBI:58210"/>
    </cofactor>
</comment>
<protein>
    <recommendedName>
        <fullName evidence="5">FMN hydroxy acid dehydrogenase domain-containing protein</fullName>
    </recommendedName>
</protein>
<dbReference type="EMBL" id="BARU01025877">
    <property type="protein sequence ID" value="GAH71611.1"/>
    <property type="molecule type" value="Genomic_DNA"/>
</dbReference>
<dbReference type="InterPro" id="IPR000262">
    <property type="entry name" value="FMN-dep_DH"/>
</dbReference>
<dbReference type="GO" id="GO:0016491">
    <property type="term" value="F:oxidoreductase activity"/>
    <property type="evidence" value="ECO:0007669"/>
    <property type="project" value="UniProtKB-KW"/>
</dbReference>
<dbReference type="InterPro" id="IPR037396">
    <property type="entry name" value="FMN_HAD"/>
</dbReference>
<dbReference type="PANTHER" id="PTHR10578">
    <property type="entry name" value="S -2-HYDROXY-ACID OXIDASE-RELATED"/>
    <property type="match status" value="1"/>
</dbReference>
<dbReference type="PROSITE" id="PS51349">
    <property type="entry name" value="FMN_HYDROXY_ACID_DH_2"/>
    <property type="match status" value="1"/>
</dbReference>
<dbReference type="AlphaFoldDB" id="X1HNA3"/>
<name>X1HNA3_9ZZZZ</name>
<reference evidence="6" key="1">
    <citation type="journal article" date="2014" name="Front. Microbiol.">
        <title>High frequency of phylogenetically diverse reductive dehalogenase-homologous genes in deep subseafloor sedimentary metagenomes.</title>
        <authorList>
            <person name="Kawai M."/>
            <person name="Futagami T."/>
            <person name="Toyoda A."/>
            <person name="Takaki Y."/>
            <person name="Nishi S."/>
            <person name="Hori S."/>
            <person name="Arai W."/>
            <person name="Tsubouchi T."/>
            <person name="Morono Y."/>
            <person name="Uchiyama I."/>
            <person name="Ito T."/>
            <person name="Fujiyama A."/>
            <person name="Inagaki F."/>
            <person name="Takami H."/>
        </authorList>
    </citation>
    <scope>NUCLEOTIDE SEQUENCE</scope>
    <source>
        <strain evidence="6">Expedition CK06-06</strain>
    </source>
</reference>
<evidence type="ECO:0000256" key="1">
    <source>
        <dbReference type="ARBA" id="ARBA00001917"/>
    </source>
</evidence>
<dbReference type="SUPFAM" id="SSF51395">
    <property type="entry name" value="FMN-linked oxidoreductases"/>
    <property type="match status" value="1"/>
</dbReference>
<proteinExistence type="predicted"/>
<accession>X1HNA3</accession>
<dbReference type="Pfam" id="PF01070">
    <property type="entry name" value="FMN_dh"/>
    <property type="match status" value="1"/>
</dbReference>
<sequence length="77" mass="8249">QIPIIVDGGFRRGTDVLKGLAFGAQAVGLGRPILYGLAAGDEEGVKTVISEIAEELRRTMTMTGVRDPWSTHRGIIL</sequence>
<gene>
    <name evidence="6" type="ORF">S03H2_41645</name>
</gene>
<keyword evidence="2" id="KW-0285">Flavoprotein</keyword>
<keyword evidence="3" id="KW-0288">FMN</keyword>
<dbReference type="PANTHER" id="PTHR10578:SF107">
    <property type="entry name" value="2-HYDROXYACID OXIDASE 1"/>
    <property type="match status" value="1"/>
</dbReference>
<organism evidence="6">
    <name type="scientific">marine sediment metagenome</name>
    <dbReference type="NCBI Taxonomy" id="412755"/>
    <lineage>
        <taxon>unclassified sequences</taxon>
        <taxon>metagenomes</taxon>
        <taxon>ecological metagenomes</taxon>
    </lineage>
</organism>
<evidence type="ECO:0000259" key="5">
    <source>
        <dbReference type="PROSITE" id="PS51349"/>
    </source>
</evidence>
<comment type="caution">
    <text evidence="6">The sequence shown here is derived from an EMBL/GenBank/DDBJ whole genome shotgun (WGS) entry which is preliminary data.</text>
</comment>
<evidence type="ECO:0000256" key="4">
    <source>
        <dbReference type="ARBA" id="ARBA00023002"/>
    </source>
</evidence>